<comment type="caution">
    <text evidence="7">The sequence shown here is derived from an EMBL/GenBank/DDBJ whole genome shotgun (WGS) entry which is preliminary data.</text>
</comment>
<organism evidence="7 8">
    <name type="scientific">Pacificispira spongiicola</name>
    <dbReference type="NCBI Taxonomy" id="2729598"/>
    <lineage>
        <taxon>Bacteria</taxon>
        <taxon>Pseudomonadati</taxon>
        <taxon>Pseudomonadota</taxon>
        <taxon>Alphaproteobacteria</taxon>
        <taxon>Rhodospirillales</taxon>
        <taxon>Rhodospirillaceae</taxon>
        <taxon>Pacificispira</taxon>
    </lineage>
</organism>
<feature type="domain" description="Solute-binding protein family 3/N-terminal" evidence="6">
    <location>
        <begin position="39"/>
        <end position="260"/>
    </location>
</feature>
<reference evidence="7 8" key="1">
    <citation type="submission" date="2020-04" db="EMBL/GenBank/DDBJ databases">
        <title>Rhodospirillaceae bacterium KN72 isolated from deep sea.</title>
        <authorList>
            <person name="Zhang D.-C."/>
        </authorList>
    </citation>
    <scope>NUCLEOTIDE SEQUENCE [LARGE SCALE GENOMIC DNA]</scope>
    <source>
        <strain evidence="7 8">KN72</strain>
    </source>
</reference>
<sequence length="280" mass="30567">MRQLKTLIGAAALLVATSGAVFAQSAENDRFKEVLDRGVLRVGVQGAFKPWAFRAPDGSLQGIEVDLAQTVADRLGVTLEPVVIKSANRMEFLQQGKIDLLIGAMSDRPDRREIVGIIEPAYWTSGPTLMAKEGVISSWDDIKGKPVCGKQGVFYNKIAEVEFGAKVIAFDGNTEAKEALRSGKCVAWVYDDTSIAADISSGDWDGYEMPVETVFSNPWGAAVPLEEKDGIWGAFMAGMAYGWHKDGTLIELEKKWGVKASPWLAGMHEKLTYDNSYLNN</sequence>
<dbReference type="InterPro" id="IPR001638">
    <property type="entry name" value="Solute-binding_3/MltF_N"/>
</dbReference>
<evidence type="ECO:0000256" key="1">
    <source>
        <dbReference type="ARBA" id="ARBA00010333"/>
    </source>
</evidence>
<gene>
    <name evidence="7" type="ORF">HH303_03045</name>
</gene>
<proteinExistence type="inferred from homology"/>
<dbReference type="EMBL" id="JABBNT010000001">
    <property type="protein sequence ID" value="NMM43439.1"/>
    <property type="molecule type" value="Genomic_DNA"/>
</dbReference>
<keyword evidence="2" id="KW-0813">Transport</keyword>
<evidence type="ECO:0000256" key="3">
    <source>
        <dbReference type="ARBA" id="ARBA00022729"/>
    </source>
</evidence>
<dbReference type="SUPFAM" id="SSF53850">
    <property type="entry name" value="Periplasmic binding protein-like II"/>
    <property type="match status" value="1"/>
</dbReference>
<dbReference type="SMART" id="SM00062">
    <property type="entry name" value="PBPb"/>
    <property type="match status" value="1"/>
</dbReference>
<dbReference type="PANTHER" id="PTHR30085">
    <property type="entry name" value="AMINO ACID ABC TRANSPORTER PERMEASE"/>
    <property type="match status" value="1"/>
</dbReference>
<dbReference type="GO" id="GO:0006865">
    <property type="term" value="P:amino acid transport"/>
    <property type="evidence" value="ECO:0007669"/>
    <property type="project" value="TreeGrafter"/>
</dbReference>
<dbReference type="InterPro" id="IPR018313">
    <property type="entry name" value="SBP_3_CS"/>
</dbReference>
<dbReference type="PANTHER" id="PTHR30085:SF6">
    <property type="entry name" value="ABC TRANSPORTER GLUTAMINE-BINDING PROTEIN GLNH"/>
    <property type="match status" value="1"/>
</dbReference>
<comment type="similarity">
    <text evidence="1 4">Belongs to the bacterial solute-binding protein 3 family.</text>
</comment>
<feature type="chain" id="PRO_5031302067" evidence="5">
    <location>
        <begin position="24"/>
        <end position="280"/>
    </location>
</feature>
<dbReference type="Proteomes" id="UP000539372">
    <property type="component" value="Unassembled WGS sequence"/>
</dbReference>
<keyword evidence="3 5" id="KW-0732">Signal</keyword>
<protein>
    <submittedName>
        <fullName evidence="7">Transporter substrate-binding domain-containing protein</fullName>
    </submittedName>
</protein>
<evidence type="ECO:0000256" key="5">
    <source>
        <dbReference type="SAM" id="SignalP"/>
    </source>
</evidence>
<evidence type="ECO:0000256" key="2">
    <source>
        <dbReference type="ARBA" id="ARBA00022448"/>
    </source>
</evidence>
<dbReference type="AlphaFoldDB" id="A0A7Y0DXI8"/>
<keyword evidence="8" id="KW-1185">Reference proteome</keyword>
<evidence type="ECO:0000313" key="8">
    <source>
        <dbReference type="Proteomes" id="UP000539372"/>
    </source>
</evidence>
<accession>A0A7Y0DXI8</accession>
<dbReference type="Gene3D" id="3.40.190.10">
    <property type="entry name" value="Periplasmic binding protein-like II"/>
    <property type="match status" value="2"/>
</dbReference>
<dbReference type="RefSeq" id="WP_169623715.1">
    <property type="nucleotide sequence ID" value="NZ_JABBNT010000001.1"/>
</dbReference>
<evidence type="ECO:0000313" key="7">
    <source>
        <dbReference type="EMBL" id="NMM43439.1"/>
    </source>
</evidence>
<dbReference type="Pfam" id="PF00497">
    <property type="entry name" value="SBP_bac_3"/>
    <property type="match status" value="1"/>
</dbReference>
<dbReference type="GO" id="GO:0030288">
    <property type="term" value="C:outer membrane-bounded periplasmic space"/>
    <property type="evidence" value="ECO:0007669"/>
    <property type="project" value="TreeGrafter"/>
</dbReference>
<feature type="signal peptide" evidence="5">
    <location>
        <begin position="1"/>
        <end position="23"/>
    </location>
</feature>
<dbReference type="GO" id="GO:0005576">
    <property type="term" value="C:extracellular region"/>
    <property type="evidence" value="ECO:0007669"/>
    <property type="project" value="TreeGrafter"/>
</dbReference>
<evidence type="ECO:0000256" key="4">
    <source>
        <dbReference type="RuleBase" id="RU003744"/>
    </source>
</evidence>
<name>A0A7Y0DXI8_9PROT</name>
<evidence type="ECO:0000259" key="6">
    <source>
        <dbReference type="SMART" id="SM00062"/>
    </source>
</evidence>
<dbReference type="InterPro" id="IPR051455">
    <property type="entry name" value="Bact_solute-bind_prot3"/>
</dbReference>
<dbReference type="PROSITE" id="PS01039">
    <property type="entry name" value="SBP_BACTERIAL_3"/>
    <property type="match status" value="1"/>
</dbReference>